<sequence length="764" mass="75728">MKLDGVNARVIPIQVAKKAIKVWKETEINFDYSKRPRMCPKNFIAKCRKFPYYVFNGKPTRKCVTLCKGKPCFKPCVCECLPKAKVKFSKALIPYLLIPVEKQQLIPFCNKHQTVSCTAQIYGESTNYLCAIGCGEGVCPLTCNCQCVADRPGRTFISEVVGNFDAEVGLGMAVGGHIDGGILGTVGGHIDGGSRRTVGEMTDIGNGIVFDGPELGLGDNFGASNGAVAIFDGVHLPSPRPSNHGNGVLISEGGNIVGGVQNIGGDRTAIWDGTDGVLLDNGLPVIGNTFPQPLHGIQGDAFAEPIRLISPIDGSVAGPIQAQEPPIAPLHGIETETVQVKIDVHSPAGPGQGLGAIEGLGGNNGHGGIGGQGHGNGGHGHGHIATHSNGGNGHNLGAGGIPVGNPFDMAAGNNGGVGSHGAGGTNMGHGFIDFGTVNGNGGGHGNGVGHLEMGGAGSHNNGGGHTGIGGNGAHGGGHGNGGGHFAMGGTGGHGGNGGIGGKGGIGGHGGIGGAGGHGNGGGHGGKGGIGGHGGKGGVGGHGGKGGTGSNGHGGSKGGHGTNSGIGSANNLKLKIPGSGNKPGGAINLDLSGILAQLPGMGLGGEGNGMLNAVGGNGIGGKGGIDLFGGNTMTPTGSGFDLFGGPKRSDTSPFGKLGTEMPFDAFNLGSMSSTGTVGNKAVKGNPAMDVGMASLFSQMMGGGSVTEESCLPGTVLSCTVTPEWSHTPGLLKWCNNNCPKGVCDRERCSCTCMTQDEILLSKLMI</sequence>
<evidence type="ECO:0000313" key="2">
    <source>
        <dbReference type="EMBL" id="CAG2244462.1"/>
    </source>
</evidence>
<name>A0A8S3UP02_MYTED</name>
<gene>
    <name evidence="2" type="ORF">MEDL_56493</name>
</gene>
<keyword evidence="3" id="KW-1185">Reference proteome</keyword>
<dbReference type="AlphaFoldDB" id="A0A8S3UP02"/>
<evidence type="ECO:0000313" key="3">
    <source>
        <dbReference type="Proteomes" id="UP000683360"/>
    </source>
</evidence>
<organism evidence="2 3">
    <name type="scientific">Mytilus edulis</name>
    <name type="common">Blue mussel</name>
    <dbReference type="NCBI Taxonomy" id="6550"/>
    <lineage>
        <taxon>Eukaryota</taxon>
        <taxon>Metazoa</taxon>
        <taxon>Spiralia</taxon>
        <taxon>Lophotrochozoa</taxon>
        <taxon>Mollusca</taxon>
        <taxon>Bivalvia</taxon>
        <taxon>Autobranchia</taxon>
        <taxon>Pteriomorphia</taxon>
        <taxon>Mytilida</taxon>
        <taxon>Mytiloidea</taxon>
        <taxon>Mytilidae</taxon>
        <taxon>Mytilinae</taxon>
        <taxon>Mytilus</taxon>
    </lineage>
</organism>
<feature type="region of interest" description="Disordered" evidence="1">
    <location>
        <begin position="453"/>
        <end position="488"/>
    </location>
</feature>
<accession>A0A8S3UP02</accession>
<reference evidence="2" key="1">
    <citation type="submission" date="2021-03" db="EMBL/GenBank/DDBJ databases">
        <authorList>
            <person name="Bekaert M."/>
        </authorList>
    </citation>
    <scope>NUCLEOTIDE SEQUENCE</scope>
</reference>
<dbReference type="OrthoDB" id="6133038at2759"/>
<feature type="region of interest" description="Disordered" evidence="1">
    <location>
        <begin position="516"/>
        <end position="565"/>
    </location>
</feature>
<protein>
    <submittedName>
        <fullName evidence="2">Uncharacterized protein</fullName>
    </submittedName>
</protein>
<feature type="compositionally biased region" description="Gly residues" evidence="1">
    <location>
        <begin position="516"/>
        <end position="563"/>
    </location>
</feature>
<feature type="region of interest" description="Disordered" evidence="1">
    <location>
        <begin position="376"/>
        <end position="397"/>
    </location>
</feature>
<evidence type="ECO:0000256" key="1">
    <source>
        <dbReference type="SAM" id="MobiDB-lite"/>
    </source>
</evidence>
<dbReference type="Proteomes" id="UP000683360">
    <property type="component" value="Unassembled WGS sequence"/>
</dbReference>
<proteinExistence type="predicted"/>
<comment type="caution">
    <text evidence="2">The sequence shown here is derived from an EMBL/GenBank/DDBJ whole genome shotgun (WGS) entry which is preliminary data.</text>
</comment>
<dbReference type="EMBL" id="CAJPWZ010002737">
    <property type="protein sequence ID" value="CAG2244462.1"/>
    <property type="molecule type" value="Genomic_DNA"/>
</dbReference>